<organism evidence="2 3">
    <name type="scientific">Lasius platythorax</name>
    <dbReference type="NCBI Taxonomy" id="488582"/>
    <lineage>
        <taxon>Eukaryota</taxon>
        <taxon>Metazoa</taxon>
        <taxon>Ecdysozoa</taxon>
        <taxon>Arthropoda</taxon>
        <taxon>Hexapoda</taxon>
        <taxon>Insecta</taxon>
        <taxon>Pterygota</taxon>
        <taxon>Neoptera</taxon>
        <taxon>Endopterygota</taxon>
        <taxon>Hymenoptera</taxon>
        <taxon>Apocrita</taxon>
        <taxon>Aculeata</taxon>
        <taxon>Formicoidea</taxon>
        <taxon>Formicidae</taxon>
        <taxon>Formicinae</taxon>
        <taxon>Lasius</taxon>
        <taxon>Lasius</taxon>
    </lineage>
</organism>
<sequence>METRAGIVGAGNVRTRRAAGGDGGGDDSGAESRGSDDSGAARQGLLKRPSSFKLAKTPISATNTDRINALNDTVNKHCDDIFKILSASKETIERKTIIESGFRACRDAFKEVAVTLINLLDDRASESH</sequence>
<gene>
    <name evidence="2" type="ORF">LPLAT_LOCUS5514</name>
</gene>
<evidence type="ECO:0000256" key="1">
    <source>
        <dbReference type="SAM" id="MobiDB-lite"/>
    </source>
</evidence>
<accession>A0AAV2MXT4</accession>
<dbReference type="EMBL" id="CAXIPU020000446">
    <property type="protein sequence ID" value="CAL1672108.1"/>
    <property type="molecule type" value="Genomic_DNA"/>
</dbReference>
<reference evidence="2" key="1">
    <citation type="submission" date="2024-04" db="EMBL/GenBank/DDBJ databases">
        <authorList>
            <consortium name="Molecular Ecology Group"/>
        </authorList>
    </citation>
    <scope>NUCLEOTIDE SEQUENCE</scope>
</reference>
<dbReference type="AlphaFoldDB" id="A0AAV2MXT4"/>
<comment type="caution">
    <text evidence="2">The sequence shown here is derived from an EMBL/GenBank/DDBJ whole genome shotgun (WGS) entry which is preliminary data.</text>
</comment>
<protein>
    <submittedName>
        <fullName evidence="2">Uncharacterized protein</fullName>
    </submittedName>
</protein>
<feature type="region of interest" description="Disordered" evidence="1">
    <location>
        <begin position="1"/>
        <end position="43"/>
    </location>
</feature>
<dbReference type="Proteomes" id="UP001497644">
    <property type="component" value="Unassembled WGS sequence"/>
</dbReference>
<keyword evidence="3" id="KW-1185">Reference proteome</keyword>
<evidence type="ECO:0000313" key="3">
    <source>
        <dbReference type="Proteomes" id="UP001497644"/>
    </source>
</evidence>
<name>A0AAV2MXT4_9HYME</name>
<evidence type="ECO:0000313" key="2">
    <source>
        <dbReference type="EMBL" id="CAL1672108.1"/>
    </source>
</evidence>
<proteinExistence type="predicted"/>